<evidence type="ECO:0000313" key="4">
    <source>
        <dbReference type="Proteomes" id="UP000799640"/>
    </source>
</evidence>
<feature type="region of interest" description="Disordered" evidence="1">
    <location>
        <begin position="232"/>
        <end position="257"/>
    </location>
</feature>
<sequence>MVSPSGHIVSPSGHIVSSAGHIVYSSGQKAADLAHERDGRKCILTGSPVTDVAHIIPHCILKHGAYANTRNTQFWSTLYMFFKKEKVEKWMEALYPTEGRPGKVSVDNLLTLATDVHRMWDESAIALKPIRSTEVELELELHVLPRMARKAGLSLTTVLESSEGRIEIDMRQRAEGPPEVQYVFNRVSKRNMRTGDRVVTTDDPKLKPLPRFELMELQWVLHRVTARFAAAEEFDSEDTSDELAEDDATVDGTEDRY</sequence>
<evidence type="ECO:0000259" key="2">
    <source>
        <dbReference type="Pfam" id="PF13391"/>
    </source>
</evidence>
<dbReference type="EMBL" id="ML996693">
    <property type="protein sequence ID" value="KAF2401495.1"/>
    <property type="molecule type" value="Genomic_DNA"/>
</dbReference>
<evidence type="ECO:0000313" key="3">
    <source>
        <dbReference type="EMBL" id="KAF2401495.1"/>
    </source>
</evidence>
<accession>A0A6G1I0I7</accession>
<name>A0A6G1I0I7_9PEZI</name>
<organism evidence="3 4">
    <name type="scientific">Trichodelitschia bisporula</name>
    <dbReference type="NCBI Taxonomy" id="703511"/>
    <lineage>
        <taxon>Eukaryota</taxon>
        <taxon>Fungi</taxon>
        <taxon>Dikarya</taxon>
        <taxon>Ascomycota</taxon>
        <taxon>Pezizomycotina</taxon>
        <taxon>Dothideomycetes</taxon>
        <taxon>Dothideomycetes incertae sedis</taxon>
        <taxon>Phaeotrichales</taxon>
        <taxon>Phaeotrichaceae</taxon>
        <taxon>Trichodelitschia</taxon>
    </lineage>
</organism>
<keyword evidence="4" id="KW-1185">Reference proteome</keyword>
<protein>
    <recommendedName>
        <fullName evidence="2">HNH nuclease domain-containing protein</fullName>
    </recommendedName>
</protein>
<evidence type="ECO:0000256" key="1">
    <source>
        <dbReference type="SAM" id="MobiDB-lite"/>
    </source>
</evidence>
<dbReference type="AlphaFoldDB" id="A0A6G1I0I7"/>
<dbReference type="Pfam" id="PF13391">
    <property type="entry name" value="HNH_2"/>
    <property type="match status" value="1"/>
</dbReference>
<dbReference type="Proteomes" id="UP000799640">
    <property type="component" value="Unassembled WGS sequence"/>
</dbReference>
<feature type="domain" description="HNH nuclease" evidence="2">
    <location>
        <begin position="42"/>
        <end position="127"/>
    </location>
</feature>
<gene>
    <name evidence="3" type="ORF">EJ06DRAFT_576504</name>
</gene>
<proteinExistence type="predicted"/>
<dbReference type="InterPro" id="IPR003615">
    <property type="entry name" value="HNH_nuc"/>
</dbReference>
<dbReference type="OrthoDB" id="5416097at2759"/>
<reference evidence="3" key="1">
    <citation type="journal article" date="2020" name="Stud. Mycol.">
        <title>101 Dothideomycetes genomes: a test case for predicting lifestyles and emergence of pathogens.</title>
        <authorList>
            <person name="Haridas S."/>
            <person name="Albert R."/>
            <person name="Binder M."/>
            <person name="Bloem J."/>
            <person name="Labutti K."/>
            <person name="Salamov A."/>
            <person name="Andreopoulos B."/>
            <person name="Baker S."/>
            <person name="Barry K."/>
            <person name="Bills G."/>
            <person name="Bluhm B."/>
            <person name="Cannon C."/>
            <person name="Castanera R."/>
            <person name="Culley D."/>
            <person name="Daum C."/>
            <person name="Ezra D."/>
            <person name="Gonzalez J."/>
            <person name="Henrissat B."/>
            <person name="Kuo A."/>
            <person name="Liang C."/>
            <person name="Lipzen A."/>
            <person name="Lutzoni F."/>
            <person name="Magnuson J."/>
            <person name="Mondo S."/>
            <person name="Nolan M."/>
            <person name="Ohm R."/>
            <person name="Pangilinan J."/>
            <person name="Park H.-J."/>
            <person name="Ramirez L."/>
            <person name="Alfaro M."/>
            <person name="Sun H."/>
            <person name="Tritt A."/>
            <person name="Yoshinaga Y."/>
            <person name="Zwiers L.-H."/>
            <person name="Turgeon B."/>
            <person name="Goodwin S."/>
            <person name="Spatafora J."/>
            <person name="Crous P."/>
            <person name="Grigoriev I."/>
        </authorList>
    </citation>
    <scope>NUCLEOTIDE SEQUENCE</scope>
    <source>
        <strain evidence="3">CBS 262.69</strain>
    </source>
</reference>
<feature type="compositionally biased region" description="Acidic residues" evidence="1">
    <location>
        <begin position="232"/>
        <end position="249"/>
    </location>
</feature>